<evidence type="ECO:0000256" key="8">
    <source>
        <dbReference type="ARBA" id="ARBA00049235"/>
    </source>
</evidence>
<evidence type="ECO:0000256" key="7">
    <source>
        <dbReference type="ARBA" id="ARBA00022679"/>
    </source>
</evidence>
<feature type="transmembrane region" description="Helical" evidence="10">
    <location>
        <begin position="478"/>
        <end position="495"/>
    </location>
</feature>
<dbReference type="Pfam" id="PF01066">
    <property type="entry name" value="CDP-OH_P_transf"/>
    <property type="match status" value="1"/>
</dbReference>
<gene>
    <name evidence="11" type="ORF">GCM10010191_82630</name>
</gene>
<dbReference type="InterPro" id="IPR000462">
    <property type="entry name" value="CDP-OH_P_trans"/>
</dbReference>
<protein>
    <recommendedName>
        <fullName evidence="6">Bifunctional IPC transferase and DIPP synthase</fullName>
        <ecNumber evidence="4">2.7.7.74</ecNumber>
        <ecNumber evidence="5">2.7.8.34</ecNumber>
    </recommendedName>
</protein>
<evidence type="ECO:0000256" key="5">
    <source>
        <dbReference type="ARBA" id="ARBA00013268"/>
    </source>
</evidence>
<evidence type="ECO:0000256" key="3">
    <source>
        <dbReference type="ARBA" id="ARBA00007897"/>
    </source>
</evidence>
<dbReference type="RefSeq" id="WP_344596764.1">
    <property type="nucleotide sequence ID" value="NZ_BAAARW010000038.1"/>
</dbReference>
<evidence type="ECO:0000256" key="4">
    <source>
        <dbReference type="ARBA" id="ARBA00012504"/>
    </source>
</evidence>
<comment type="similarity">
    <text evidence="9">Belongs to the CDP-alcohol phosphatidyltransferase class-I family.</text>
</comment>
<comment type="catalytic activity">
    <reaction evidence="8">
        <text>CDP-1L-myo-inositol + 1D-myo-inositol 3-phosphate = bis(1L-myo-inositol) 3,1'-phosphate 1-phosphate + CMP + H(+)</text>
        <dbReference type="Rhea" id="RHEA:31327"/>
        <dbReference type="ChEBI" id="CHEBI:15378"/>
        <dbReference type="ChEBI" id="CHEBI:58401"/>
        <dbReference type="ChEBI" id="CHEBI:60377"/>
        <dbReference type="ChEBI" id="CHEBI:62573"/>
        <dbReference type="ChEBI" id="CHEBI:62576"/>
        <dbReference type="EC" id="2.7.8.34"/>
    </reaction>
</comment>
<comment type="caution">
    <text evidence="11">The sequence shown here is derived from an EMBL/GenBank/DDBJ whole genome shotgun (WGS) entry which is preliminary data.</text>
</comment>
<dbReference type="EC" id="2.7.8.34" evidence="5"/>
<dbReference type="Gene3D" id="1.20.120.1760">
    <property type="match status" value="1"/>
</dbReference>
<organism evidence="11 12">
    <name type="scientific">Actinomadura vinacea</name>
    <dbReference type="NCBI Taxonomy" id="115336"/>
    <lineage>
        <taxon>Bacteria</taxon>
        <taxon>Bacillati</taxon>
        <taxon>Actinomycetota</taxon>
        <taxon>Actinomycetes</taxon>
        <taxon>Streptosporangiales</taxon>
        <taxon>Thermomonosporaceae</taxon>
        <taxon>Actinomadura</taxon>
    </lineage>
</organism>
<name>A0ABN3K7Y9_9ACTN</name>
<evidence type="ECO:0000256" key="10">
    <source>
        <dbReference type="SAM" id="Phobius"/>
    </source>
</evidence>
<dbReference type="EC" id="2.7.7.74" evidence="4"/>
<evidence type="ECO:0000313" key="12">
    <source>
        <dbReference type="Proteomes" id="UP001501231"/>
    </source>
</evidence>
<keyword evidence="10" id="KW-1133">Transmembrane helix</keyword>
<proteinExistence type="inferred from homology"/>
<dbReference type="InterPro" id="IPR029044">
    <property type="entry name" value="Nucleotide-diphossugar_trans"/>
</dbReference>
<evidence type="ECO:0000256" key="2">
    <source>
        <dbReference type="ARBA" id="ARBA00006982"/>
    </source>
</evidence>
<comment type="similarity">
    <text evidence="2">In the C-terminal section; belongs to the CDP-alcohol phosphatidyltransferase class-I family.</text>
</comment>
<dbReference type="EMBL" id="BAAARW010000038">
    <property type="protein sequence ID" value="GAA2451838.1"/>
    <property type="molecule type" value="Genomic_DNA"/>
</dbReference>
<evidence type="ECO:0000256" key="6">
    <source>
        <dbReference type="ARBA" id="ARBA00018322"/>
    </source>
</evidence>
<comment type="similarity">
    <text evidence="3">In the N-terminal section; belongs to the MobA family.</text>
</comment>
<evidence type="ECO:0000313" key="11">
    <source>
        <dbReference type="EMBL" id="GAA2451838.1"/>
    </source>
</evidence>
<dbReference type="InterPro" id="IPR048254">
    <property type="entry name" value="CDP_ALCOHOL_P_TRANSF_CS"/>
</dbReference>
<dbReference type="SUPFAM" id="SSF53448">
    <property type="entry name" value="Nucleotide-diphospho-sugar transferases"/>
    <property type="match status" value="1"/>
</dbReference>
<keyword evidence="12" id="KW-1185">Reference proteome</keyword>
<reference evidence="11 12" key="1">
    <citation type="journal article" date="2019" name="Int. J. Syst. Evol. Microbiol.">
        <title>The Global Catalogue of Microorganisms (GCM) 10K type strain sequencing project: providing services to taxonomists for standard genome sequencing and annotation.</title>
        <authorList>
            <consortium name="The Broad Institute Genomics Platform"/>
            <consortium name="The Broad Institute Genome Sequencing Center for Infectious Disease"/>
            <person name="Wu L."/>
            <person name="Ma J."/>
        </authorList>
    </citation>
    <scope>NUCLEOTIDE SEQUENCE [LARGE SCALE GENOMIC DNA]</scope>
    <source>
        <strain evidence="11 12">JCM 3325</strain>
    </source>
</reference>
<comment type="catalytic activity">
    <reaction evidence="1">
        <text>1D-myo-inositol 3-phosphate + CTP + H(+) = CDP-1L-myo-inositol + diphosphate</text>
        <dbReference type="Rhea" id="RHEA:30647"/>
        <dbReference type="ChEBI" id="CHEBI:15378"/>
        <dbReference type="ChEBI" id="CHEBI:33019"/>
        <dbReference type="ChEBI" id="CHEBI:37563"/>
        <dbReference type="ChEBI" id="CHEBI:58401"/>
        <dbReference type="ChEBI" id="CHEBI:62573"/>
        <dbReference type="EC" id="2.7.7.74"/>
    </reaction>
</comment>
<keyword evidence="7 9" id="KW-0808">Transferase</keyword>
<keyword evidence="10" id="KW-0472">Membrane</keyword>
<keyword evidence="10" id="KW-0812">Transmembrane</keyword>
<dbReference type="InterPro" id="IPR043130">
    <property type="entry name" value="CDP-OH_PTrfase_TM_dom"/>
</dbReference>
<dbReference type="PROSITE" id="PS00379">
    <property type="entry name" value="CDP_ALCOHOL_P_TRANSF"/>
    <property type="match status" value="1"/>
</dbReference>
<dbReference type="Proteomes" id="UP001501231">
    <property type="component" value="Unassembled WGS sequence"/>
</dbReference>
<evidence type="ECO:0000256" key="1">
    <source>
        <dbReference type="ARBA" id="ARBA00000729"/>
    </source>
</evidence>
<accession>A0ABN3K7Y9</accession>
<sequence length="516" mass="52782">MTVAVIIATGRARGESEPGPAAALPYRSRPGEPADPCTLLARLCDRLATLNVPDVRVIGRPEAARVLRADGHFVTECADVRADLREIARVARLARLAGEPVAVLPADLIAGDELLQLLLDGAGEPLTAVTVPAAWPSAYGMSGVRTARGRVVGAGTATSANAAFPGMLRFTPDQAAAVANVAEGLAGPDQRLDGHSVVRDAVRAGGRLPGDAAEALLAGLVAAGADVAACPSRGLVCRRAADAGAVAEARAALLLAEGEDARLAAAVKADDGFFATFAVSSYSPRIVRLLAGRGVTPNAVTVASVALALLAAMWFSGGTRAGMVTGAVLLYAAFVLDCVDGQLARFTGRLTPLGGWLDAVSDRVKEYAVYAGLAIGSTAAAAGTTAHGGDVWALAVAALILQTVRHTIDFSYRASAEAEGALPLPADPAAPADPVARWSARTSGVRPLHWAKKILVLPIGERFALIGLTAAFTDARVTFLALLVWGGVATAYTLAGRILRAVFQAPAYGARLAARP</sequence>
<evidence type="ECO:0000256" key="9">
    <source>
        <dbReference type="RuleBase" id="RU003750"/>
    </source>
</evidence>